<accession>X6LCA0</accession>
<feature type="compositionally biased region" description="Polar residues" evidence="1">
    <location>
        <begin position="79"/>
        <end position="89"/>
    </location>
</feature>
<keyword evidence="2" id="KW-0472">Membrane</keyword>
<proteinExistence type="predicted"/>
<gene>
    <name evidence="3" type="ORF">RFI_37813</name>
</gene>
<comment type="caution">
    <text evidence="3">The sequence shown here is derived from an EMBL/GenBank/DDBJ whole genome shotgun (WGS) entry which is preliminary data.</text>
</comment>
<reference evidence="3 4" key="1">
    <citation type="journal article" date="2013" name="Curr. Biol.">
        <title>The Genome of the Foraminiferan Reticulomyxa filosa.</title>
        <authorList>
            <person name="Glockner G."/>
            <person name="Hulsmann N."/>
            <person name="Schleicher M."/>
            <person name="Noegel A.A."/>
            <person name="Eichinger L."/>
            <person name="Gallinger C."/>
            <person name="Pawlowski J."/>
            <person name="Sierra R."/>
            <person name="Euteneuer U."/>
            <person name="Pillet L."/>
            <person name="Moustafa A."/>
            <person name="Platzer M."/>
            <person name="Groth M."/>
            <person name="Szafranski K."/>
            <person name="Schliwa M."/>
        </authorList>
    </citation>
    <scope>NUCLEOTIDE SEQUENCE [LARGE SCALE GENOMIC DNA]</scope>
</reference>
<keyword evidence="2" id="KW-1133">Transmembrane helix</keyword>
<organism evidence="3 4">
    <name type="scientific">Reticulomyxa filosa</name>
    <dbReference type="NCBI Taxonomy" id="46433"/>
    <lineage>
        <taxon>Eukaryota</taxon>
        <taxon>Sar</taxon>
        <taxon>Rhizaria</taxon>
        <taxon>Retaria</taxon>
        <taxon>Foraminifera</taxon>
        <taxon>Monothalamids</taxon>
        <taxon>Reticulomyxidae</taxon>
        <taxon>Reticulomyxa</taxon>
    </lineage>
</organism>
<protein>
    <recommendedName>
        <fullName evidence="5">Transmembrane protein</fullName>
    </recommendedName>
</protein>
<feature type="non-terminal residue" evidence="3">
    <location>
        <position position="1"/>
    </location>
</feature>
<feature type="non-terminal residue" evidence="3">
    <location>
        <position position="211"/>
    </location>
</feature>
<evidence type="ECO:0000313" key="4">
    <source>
        <dbReference type="Proteomes" id="UP000023152"/>
    </source>
</evidence>
<feature type="compositionally biased region" description="Low complexity" evidence="1">
    <location>
        <begin position="91"/>
        <end position="100"/>
    </location>
</feature>
<sequence length="211" mass="24530">SWFIDNNDIIFSFKVLDTIIQLPFILIFIVQIMFNQIKYANVQYFCHSPFFKKKNFLNINNMGNQTTTQNAPKKETEQSRQITTHSQTLKELPTTQSSPETETERNQQINTHFQTLKELPAPLYQSQCVLHKCELLICGGNDERACYSYHTLKNEYKFICQYPRDVILDGHCVVKLVDSNSNNDKDNNQITLLSFGGSPHLRHTLVMKYLS</sequence>
<dbReference type="Proteomes" id="UP000023152">
    <property type="component" value="Unassembled WGS sequence"/>
</dbReference>
<evidence type="ECO:0000256" key="2">
    <source>
        <dbReference type="SAM" id="Phobius"/>
    </source>
</evidence>
<dbReference type="AlphaFoldDB" id="X6LCA0"/>
<feature type="transmembrane region" description="Helical" evidence="2">
    <location>
        <begin position="15"/>
        <end position="34"/>
    </location>
</feature>
<dbReference type="EMBL" id="ASPP01043323">
    <property type="protein sequence ID" value="ETN99657.1"/>
    <property type="molecule type" value="Genomic_DNA"/>
</dbReference>
<feature type="region of interest" description="Disordered" evidence="1">
    <location>
        <begin position="62"/>
        <end position="107"/>
    </location>
</feature>
<keyword evidence="2" id="KW-0812">Transmembrane</keyword>
<name>X6LCA0_RETFI</name>
<evidence type="ECO:0008006" key="5">
    <source>
        <dbReference type="Google" id="ProtNLM"/>
    </source>
</evidence>
<keyword evidence="4" id="KW-1185">Reference proteome</keyword>
<evidence type="ECO:0000313" key="3">
    <source>
        <dbReference type="EMBL" id="ETN99657.1"/>
    </source>
</evidence>
<feature type="compositionally biased region" description="Polar residues" evidence="1">
    <location>
        <begin position="62"/>
        <end position="71"/>
    </location>
</feature>
<evidence type="ECO:0000256" key="1">
    <source>
        <dbReference type="SAM" id="MobiDB-lite"/>
    </source>
</evidence>